<dbReference type="AlphaFoldDB" id="G3AI59"/>
<evidence type="ECO:0000256" key="1">
    <source>
        <dbReference type="ARBA" id="ARBA00022737"/>
    </source>
</evidence>
<dbReference type="SUPFAM" id="SSF56112">
    <property type="entry name" value="Protein kinase-like (PK-like)"/>
    <property type="match status" value="1"/>
</dbReference>
<accession>G3AI59</accession>
<dbReference type="GeneID" id="18869801"/>
<feature type="compositionally biased region" description="Polar residues" evidence="2">
    <location>
        <begin position="607"/>
        <end position="630"/>
    </location>
</feature>
<dbReference type="PROSITE" id="PS50011">
    <property type="entry name" value="PROTEIN_KINASE_DOM"/>
    <property type="match status" value="1"/>
</dbReference>
<dbReference type="Gene3D" id="3.30.200.20">
    <property type="entry name" value="Phosphorylase Kinase, domain 1"/>
    <property type="match status" value="1"/>
</dbReference>
<dbReference type="PANTHER" id="PTHR12984">
    <property type="entry name" value="SCY1-RELATED S/T PROTEIN KINASE-LIKE"/>
    <property type="match status" value="1"/>
</dbReference>
<dbReference type="OrthoDB" id="447103at2759"/>
<dbReference type="Gene3D" id="1.25.10.10">
    <property type="entry name" value="Leucine-rich Repeat Variant"/>
    <property type="match status" value="1"/>
</dbReference>
<dbReference type="Pfam" id="PF22956">
    <property type="entry name" value="VPS15-like_hel"/>
    <property type="match status" value="1"/>
</dbReference>
<dbReference type="InterPro" id="IPR000719">
    <property type="entry name" value="Prot_kinase_dom"/>
</dbReference>
<keyword evidence="1" id="KW-0677">Repeat</keyword>
<name>G3AI59_SPAPN</name>
<feature type="compositionally biased region" description="Acidic residues" evidence="2">
    <location>
        <begin position="720"/>
        <end position="731"/>
    </location>
</feature>
<protein>
    <recommendedName>
        <fullName evidence="3">Protein kinase domain-containing protein</fullName>
    </recommendedName>
</protein>
<dbReference type="InterPro" id="IPR011009">
    <property type="entry name" value="Kinase-like_dom_sf"/>
</dbReference>
<dbReference type="STRING" id="619300.G3AI59"/>
<dbReference type="InterPro" id="IPR051177">
    <property type="entry name" value="CIK-Related_Protein"/>
</dbReference>
<dbReference type="GO" id="GO:0004672">
    <property type="term" value="F:protein kinase activity"/>
    <property type="evidence" value="ECO:0007669"/>
    <property type="project" value="InterPro"/>
</dbReference>
<feature type="region of interest" description="Disordered" evidence="2">
    <location>
        <begin position="567"/>
        <end position="587"/>
    </location>
</feature>
<organism evidence="5">
    <name type="scientific">Spathaspora passalidarum (strain NRRL Y-27907 / 11-Y1)</name>
    <dbReference type="NCBI Taxonomy" id="619300"/>
    <lineage>
        <taxon>Eukaryota</taxon>
        <taxon>Fungi</taxon>
        <taxon>Dikarya</taxon>
        <taxon>Ascomycota</taxon>
        <taxon>Saccharomycotina</taxon>
        <taxon>Pichiomycetes</taxon>
        <taxon>Debaryomycetaceae</taxon>
        <taxon>Spathaspora</taxon>
    </lineage>
</organism>
<dbReference type="eggNOG" id="KOG1243">
    <property type="taxonomic scope" value="Eukaryota"/>
</dbReference>
<dbReference type="GO" id="GO:0005737">
    <property type="term" value="C:cytoplasm"/>
    <property type="evidence" value="ECO:0007669"/>
    <property type="project" value="TreeGrafter"/>
</dbReference>
<dbReference type="PANTHER" id="PTHR12984:SF3">
    <property type="entry name" value="N-TERMINAL KINASE-LIKE PROTEIN"/>
    <property type="match status" value="1"/>
</dbReference>
<evidence type="ECO:0000313" key="4">
    <source>
        <dbReference type="EMBL" id="EGW34373.1"/>
    </source>
</evidence>
<dbReference type="EMBL" id="GL996500">
    <property type="protein sequence ID" value="EGW34373.1"/>
    <property type="molecule type" value="Genomic_DNA"/>
</dbReference>
<reference evidence="4 5" key="1">
    <citation type="journal article" date="2011" name="Proc. Natl. Acad. Sci. U.S.A.">
        <title>Comparative genomics of xylose-fermenting fungi for enhanced biofuel production.</title>
        <authorList>
            <person name="Wohlbach D.J."/>
            <person name="Kuo A."/>
            <person name="Sato T.K."/>
            <person name="Potts K.M."/>
            <person name="Salamov A.A."/>
            <person name="LaButti K.M."/>
            <person name="Sun H."/>
            <person name="Clum A."/>
            <person name="Pangilinan J.L."/>
            <person name="Lindquist E.A."/>
            <person name="Lucas S."/>
            <person name="Lapidus A."/>
            <person name="Jin M."/>
            <person name="Gunawan C."/>
            <person name="Balan V."/>
            <person name="Dale B.E."/>
            <person name="Jeffries T.W."/>
            <person name="Zinkel R."/>
            <person name="Barry K.W."/>
            <person name="Grigoriev I.V."/>
            <person name="Gasch A.P."/>
        </authorList>
    </citation>
    <scope>NUCLEOTIDE SEQUENCE [LARGE SCALE GENOMIC DNA]</scope>
    <source>
        <strain evidence="5">NRRL Y-27907 / 11-Y1</strain>
    </source>
</reference>
<keyword evidence="5" id="KW-1185">Reference proteome</keyword>
<feature type="region of interest" description="Disordered" evidence="2">
    <location>
        <begin position="606"/>
        <end position="630"/>
    </location>
</feature>
<proteinExistence type="predicted"/>
<dbReference type="InterPro" id="IPR011989">
    <property type="entry name" value="ARM-like"/>
</dbReference>
<dbReference type="Gene3D" id="1.10.510.10">
    <property type="entry name" value="Transferase(Phosphotransferase) domain 1"/>
    <property type="match status" value="1"/>
</dbReference>
<dbReference type="GO" id="GO:0005524">
    <property type="term" value="F:ATP binding"/>
    <property type="evidence" value="ECO:0007669"/>
    <property type="project" value="InterPro"/>
</dbReference>
<gene>
    <name evidence="4" type="ORF">SPAPADRAFT_134300</name>
</gene>
<dbReference type="HOGENOM" id="CLU_010392_2_0_1"/>
<dbReference type="KEGG" id="spaa:SPAPADRAFT_134300"/>
<evidence type="ECO:0000256" key="2">
    <source>
        <dbReference type="SAM" id="MobiDB-lite"/>
    </source>
</evidence>
<dbReference type="SUPFAM" id="SSF48371">
    <property type="entry name" value="ARM repeat"/>
    <property type="match status" value="1"/>
</dbReference>
<dbReference type="FunCoup" id="G3AI59">
    <property type="interactions" value="1132"/>
</dbReference>
<dbReference type="GO" id="GO:0006409">
    <property type="term" value="P:tRNA export from nucleus"/>
    <property type="evidence" value="ECO:0007669"/>
    <property type="project" value="TreeGrafter"/>
</dbReference>
<dbReference type="InParanoid" id="G3AI59"/>
<feature type="domain" description="Protein kinase" evidence="3">
    <location>
        <begin position="29"/>
        <end position="385"/>
    </location>
</feature>
<dbReference type="RefSeq" id="XP_007373957.1">
    <property type="nucleotide sequence ID" value="XM_007373895.1"/>
</dbReference>
<evidence type="ECO:0000313" key="5">
    <source>
        <dbReference type="Proteomes" id="UP000000709"/>
    </source>
</evidence>
<feature type="region of interest" description="Disordered" evidence="2">
    <location>
        <begin position="672"/>
        <end position="731"/>
    </location>
</feature>
<dbReference type="InterPro" id="IPR016024">
    <property type="entry name" value="ARM-type_fold"/>
</dbReference>
<dbReference type="OMA" id="NDTSWAG"/>
<dbReference type="InterPro" id="IPR055231">
    <property type="entry name" value="2AA_helical"/>
</dbReference>
<sequence>MNFFKQTLSSLTGSSIPYTIKEKVVDPQSLNPTDVERNSIWTVYDGINPKDNNPVSIFEFNLRDPANQIKTALARNAFKKLKMIKHPGVVSTVDFFDNDSSLYIVTEKVIPLLTYLQEEVSDDAKVNGVYQIAKTLSFINDSCHSSYLNLNIYNSVVVNAQGDWKLFGFELVSDADQTDVFAYKESMPGFREFAPPEENRTVKADSFRLGKFIFSVFDSSERNLPSRLVPIIKRLSGNNANVRITPTQYIKELEGWHGENPIIRFNEEIAELKFFSDADKLSFFRQQLPSYLQYETSFPVGFLNYKLLPELISQYNQLSKTAAGDSQKQETLCTMINLIIKFGIKLPPEDFHKTIKPIIVSCFCSTDRAVRLILLTHLPEYHSFFSDSEIQSQIFSNLITGFQDTNFMIRETTLKSITIIIDKISVKQVNQDLLRILAKSQMDPKPSIRVNTLILIIKISSKIYSNSRNNVLITALAKSLRDSFTPCKMAALHGFETLRGEFSMEEICSKVLGHLAIALMDKKSTKVRKEARRIFQVYLEAVESHAGDLDDYEEDEDAEEREFYKKFGPTVQQAEPEAAPTETTSNPEVQSLWGAVSKLASFGGSGQMNKDFNNSTPDLTSSVPSTPAAQPQSQVPILEQPVKADAWDTGDGWDDGDDGWNQNDEVEIVKETKKISISRKPQPIPTHKRPIGAKHSGLKLGAKVNKPKPKLQLNLKADDDKEVEDGWGDGW</sequence>
<dbReference type="Proteomes" id="UP000000709">
    <property type="component" value="Unassembled WGS sequence"/>
</dbReference>
<evidence type="ECO:0000259" key="3">
    <source>
        <dbReference type="PROSITE" id="PS50011"/>
    </source>
</evidence>